<dbReference type="SUPFAM" id="SSF53850">
    <property type="entry name" value="Periplasmic binding protein-like II"/>
    <property type="match status" value="1"/>
</dbReference>
<dbReference type="InterPro" id="IPR006059">
    <property type="entry name" value="SBP"/>
</dbReference>
<dbReference type="PROSITE" id="PS51318">
    <property type="entry name" value="TAT"/>
    <property type="match status" value="1"/>
</dbReference>
<dbReference type="AlphaFoldDB" id="A0A328HEY6"/>
<dbReference type="OrthoDB" id="8478044at2"/>
<dbReference type="InterPro" id="IPR050490">
    <property type="entry name" value="Bact_solute-bd_prot1"/>
</dbReference>
<protein>
    <submittedName>
        <fullName evidence="1">ABC transporter substrate-binding protein</fullName>
    </submittedName>
</protein>
<evidence type="ECO:0000313" key="2">
    <source>
        <dbReference type="Proteomes" id="UP000249166"/>
    </source>
</evidence>
<dbReference type="Proteomes" id="UP000249166">
    <property type="component" value="Unassembled WGS sequence"/>
</dbReference>
<dbReference type="RefSeq" id="WP_111905143.1">
    <property type="nucleotide sequence ID" value="NZ_QLNP01000098.1"/>
</dbReference>
<comment type="caution">
    <text evidence="1">The sequence shown here is derived from an EMBL/GenBank/DDBJ whole genome shotgun (WGS) entry which is preliminary data.</text>
</comment>
<accession>A0A328HEY6</accession>
<sequence>MNATSLARDTQFSRRALLRAAGLAGAAAVLPLAGCGSVPSSQNGVTTLRFMQNKPEVVAYFNQVIKDFEALNPDIRVIQDFNEGNFVPGLVRNDPPDVVTRGFAQATADFVRKGVFADLSDLPAAATIDPKIQDLVSSWGQYNGHETSALPFSLAAAGVIYRRDIFEAQGVSVPTTWDEFVAACEKFKAAGITPIYGTFKDNWTLGQGMFDYVAGGALDIVDFFARLTAQGAAISADAAESFTSNFGPALPKMLELASFSQKGAASKNYADGNAAFAKGQAAMYLQGPWALSQLVAANKNVRLGSFPLPVTNNPADTKVRVNVDMALSITRNTPNMAAARRFVSYLLDPSVVNAYSEKNAAFSPLKEAPAVENPQITGLAASVREGRYYQGATTYFPPSVPLYNYVQAFVYGKNSQQFLSALDDEWRRVAERTAV</sequence>
<organism evidence="1 2">
    <name type="scientific">Arthrobacter globiformis</name>
    <dbReference type="NCBI Taxonomy" id="1665"/>
    <lineage>
        <taxon>Bacteria</taxon>
        <taxon>Bacillati</taxon>
        <taxon>Actinomycetota</taxon>
        <taxon>Actinomycetes</taxon>
        <taxon>Micrococcales</taxon>
        <taxon>Micrococcaceae</taxon>
        <taxon>Arthrobacter</taxon>
    </lineage>
</organism>
<dbReference type="PANTHER" id="PTHR43649">
    <property type="entry name" value="ARABINOSE-BINDING PROTEIN-RELATED"/>
    <property type="match status" value="1"/>
</dbReference>
<dbReference type="Pfam" id="PF01547">
    <property type="entry name" value="SBP_bac_1"/>
    <property type="match status" value="1"/>
</dbReference>
<evidence type="ECO:0000313" key="1">
    <source>
        <dbReference type="EMBL" id="RAM35965.1"/>
    </source>
</evidence>
<reference evidence="1 2" key="1">
    <citation type="submission" date="2018-04" db="EMBL/GenBank/DDBJ databases">
        <title>Bacteria isolated from cave deposits of Manipur.</title>
        <authorList>
            <person name="Sahoo D."/>
            <person name="Sarangthem I."/>
            <person name="Nandeibam J."/>
        </authorList>
    </citation>
    <scope>NUCLEOTIDE SEQUENCE [LARGE SCALE GENOMIC DNA]</scope>
    <source>
        <strain evidence="2">mrc11</strain>
    </source>
</reference>
<dbReference type="InterPro" id="IPR006311">
    <property type="entry name" value="TAT_signal"/>
</dbReference>
<name>A0A328HEY6_ARTGO</name>
<proteinExistence type="predicted"/>
<gene>
    <name evidence="1" type="ORF">DBZ45_17600</name>
</gene>
<dbReference type="EMBL" id="QLNP01000098">
    <property type="protein sequence ID" value="RAM35965.1"/>
    <property type="molecule type" value="Genomic_DNA"/>
</dbReference>
<dbReference type="Gene3D" id="3.40.190.10">
    <property type="entry name" value="Periplasmic binding protein-like II"/>
    <property type="match status" value="2"/>
</dbReference>